<reference evidence="6 7" key="1">
    <citation type="submission" date="2020-08" db="EMBL/GenBank/DDBJ databases">
        <authorList>
            <person name="Hejnol A."/>
        </authorList>
    </citation>
    <scope>NUCLEOTIDE SEQUENCE [LARGE SCALE GENOMIC DNA]</scope>
</reference>
<dbReference type="PRINTS" id="PR00320">
    <property type="entry name" value="GPROTEINBRPT"/>
</dbReference>
<evidence type="ECO:0000256" key="5">
    <source>
        <dbReference type="SAM" id="MobiDB-lite"/>
    </source>
</evidence>
<keyword evidence="7" id="KW-1185">Reference proteome</keyword>
<evidence type="ECO:0000256" key="4">
    <source>
        <dbReference type="PROSITE-ProRule" id="PRU00221"/>
    </source>
</evidence>
<evidence type="ECO:0000313" key="6">
    <source>
        <dbReference type="EMBL" id="CAD5115146.1"/>
    </source>
</evidence>
<dbReference type="InterPro" id="IPR050505">
    <property type="entry name" value="WDR55/POC1"/>
</dbReference>
<dbReference type="OrthoDB" id="10264588at2759"/>
<dbReference type="CDD" id="cd00200">
    <property type="entry name" value="WD40"/>
    <property type="match status" value="1"/>
</dbReference>
<feature type="repeat" description="WD" evidence="4">
    <location>
        <begin position="25"/>
        <end position="57"/>
    </location>
</feature>
<sequence>MIASGSDDKTVKLWDRQSGDCIQTLKEPSGYINHVAFHPSGTCVAAASSDSSVRVWDCRMKRKLLQHYTAHTAPVNCLSFHESGNYLISASDDSTLKILDLLEGRLFYTLHGHQACILFEGPATAVSFSLKGDYFASGGADEQVLVWKTNFDQVNYEEVLKSHKGKQTTESTKPTIHDIPPRSSNYSKRPLSSSNADDLMKGDGIRTTVTDVHVPTTLRNGDREDSAVYPLTSDVSDVQETVEDGLERTNSSNAPGRTIQVPAEISSTLEHMVKQMEILTDTVSILERRMTIVEDKLKECGTNQENIMMQILVHGNCSHCKYGTCVNAKCSCYGFVYGWRCDQVKGYLVLEGYEYVQYDKTLKDKTLSECLEYCEIEHFAGVIFTTTECHFINRITLEDVTETYPSSNNLLLIYLNHPKVFHPSQSSTLSIQYLYASIGCDQRYYSNLHIDESLWLSKNEMKIKNDLIDIAVEKTFLCPMAALGSTTNLAQYKSTTSGEFYNFDHSYRAVDGVTLTLKIYNGCTTILESPFFVQVDLSIEVRVQRVEIIEGECCYIAQPKVFVKDILCSDSAVIGDKKTTTIYNCNKESKGNLLKIENNSAFSVCEMLVFSENIALYKPAYAYLIPLDDYLTIASVLNDGKISTCLSSRPVENGPRFHIDLQDSYLIHTITVYPSGTGSANSSINAYTSFDNPMYDWVNMNKTLCADELFQLQKKEPIIFTCKTIGRFLSIILISPRDKLTFCEIEMKGILISKLPKNIALNRPSLQYEGTYSDSRYASSTAFDGALGGNYITISHTSGRKGLHWLAVALIHTYTVSSIGIQYRICCVERNGEDIVVAEEYEDKTWVENEPTCINSTAPSFENIKPLEYRLHPCKVPNPVGKFVKLLNMKGKAFQVGEVEVFGNLRNLAPYLIEIENMTLVSTSMSNEQKKFMNLIKVFDGNSQVAVKNSYAHPCTVISRYQDEELWIGVEFSVVYYLLEVTVVPTFFDNNSLLL</sequence>
<dbReference type="PANTHER" id="PTHR44019">
    <property type="entry name" value="WD REPEAT-CONTAINING PROTEIN 55"/>
    <property type="match status" value="1"/>
</dbReference>
<dbReference type="GO" id="GO:0036064">
    <property type="term" value="C:ciliary basal body"/>
    <property type="evidence" value="ECO:0007669"/>
    <property type="project" value="TreeGrafter"/>
</dbReference>
<dbReference type="Proteomes" id="UP000549394">
    <property type="component" value="Unassembled WGS sequence"/>
</dbReference>
<keyword evidence="1 4" id="KW-0853">WD repeat</keyword>
<dbReference type="InterPro" id="IPR015943">
    <property type="entry name" value="WD40/YVTN_repeat-like_dom_sf"/>
</dbReference>
<dbReference type="SMART" id="SM00320">
    <property type="entry name" value="WD40"/>
    <property type="match status" value="3"/>
</dbReference>
<dbReference type="InterPro" id="IPR001680">
    <property type="entry name" value="WD40_rpt"/>
</dbReference>
<dbReference type="Pfam" id="PF00400">
    <property type="entry name" value="WD40"/>
    <property type="match status" value="4"/>
</dbReference>
<dbReference type="PROSITE" id="PS50082">
    <property type="entry name" value="WD_REPEATS_2"/>
    <property type="match status" value="3"/>
</dbReference>
<dbReference type="PROSITE" id="PS50294">
    <property type="entry name" value="WD_REPEATS_REGION"/>
    <property type="match status" value="3"/>
</dbReference>
<dbReference type="GO" id="GO:0005814">
    <property type="term" value="C:centriole"/>
    <property type="evidence" value="ECO:0007669"/>
    <property type="project" value="TreeGrafter"/>
</dbReference>
<dbReference type="InterPro" id="IPR020472">
    <property type="entry name" value="WD40_PAC1"/>
</dbReference>
<dbReference type="SUPFAM" id="SSF49785">
    <property type="entry name" value="Galactose-binding domain-like"/>
    <property type="match status" value="2"/>
</dbReference>
<keyword evidence="2" id="KW-0677">Repeat</keyword>
<evidence type="ECO:0000256" key="2">
    <source>
        <dbReference type="ARBA" id="ARBA00022737"/>
    </source>
</evidence>
<accession>A0A7I8VHK1</accession>
<organism evidence="6 7">
    <name type="scientific">Dimorphilus gyrociliatus</name>
    <dbReference type="NCBI Taxonomy" id="2664684"/>
    <lineage>
        <taxon>Eukaryota</taxon>
        <taxon>Metazoa</taxon>
        <taxon>Spiralia</taxon>
        <taxon>Lophotrochozoa</taxon>
        <taxon>Annelida</taxon>
        <taxon>Polychaeta</taxon>
        <taxon>Polychaeta incertae sedis</taxon>
        <taxon>Dinophilidae</taxon>
        <taxon>Dimorphilus</taxon>
    </lineage>
</organism>
<name>A0A7I8VHK1_9ANNE</name>
<protein>
    <submittedName>
        <fullName evidence="6">DgyrCDS4150</fullName>
    </submittedName>
</protein>
<proteinExistence type="inferred from homology"/>
<dbReference type="GO" id="GO:0060271">
    <property type="term" value="P:cilium assembly"/>
    <property type="evidence" value="ECO:0007669"/>
    <property type="project" value="TreeGrafter"/>
</dbReference>
<dbReference type="EMBL" id="CAJFCJ010000006">
    <property type="protein sequence ID" value="CAD5115146.1"/>
    <property type="molecule type" value="Genomic_DNA"/>
</dbReference>
<dbReference type="Gene3D" id="2.60.120.260">
    <property type="entry name" value="Galactose-binding domain-like"/>
    <property type="match status" value="3"/>
</dbReference>
<feature type="region of interest" description="Disordered" evidence="5">
    <location>
        <begin position="162"/>
        <end position="202"/>
    </location>
</feature>
<evidence type="ECO:0000256" key="3">
    <source>
        <dbReference type="ARBA" id="ARBA00037984"/>
    </source>
</evidence>
<dbReference type="InterPro" id="IPR008979">
    <property type="entry name" value="Galactose-bd-like_sf"/>
</dbReference>
<comment type="caution">
    <text evidence="6">The sequence shown here is derived from an EMBL/GenBank/DDBJ whole genome shotgun (WGS) entry which is preliminary data.</text>
</comment>
<dbReference type="Gene3D" id="2.130.10.10">
    <property type="entry name" value="YVTN repeat-like/Quinoprotein amine dehydrogenase"/>
    <property type="match status" value="2"/>
</dbReference>
<evidence type="ECO:0000256" key="1">
    <source>
        <dbReference type="ARBA" id="ARBA00022574"/>
    </source>
</evidence>
<feature type="repeat" description="WD" evidence="4">
    <location>
        <begin position="68"/>
        <end position="109"/>
    </location>
</feature>
<comment type="similarity">
    <text evidence="3">Belongs to the WD repeat POC1 family.</text>
</comment>
<gene>
    <name evidence="6" type="ORF">DGYR_LOCUS3918</name>
</gene>
<dbReference type="AlphaFoldDB" id="A0A7I8VHK1"/>
<feature type="repeat" description="WD" evidence="4">
    <location>
        <begin position="1"/>
        <end position="24"/>
    </location>
</feature>
<feature type="compositionally biased region" description="Polar residues" evidence="5">
    <location>
        <begin position="182"/>
        <end position="196"/>
    </location>
</feature>
<dbReference type="PANTHER" id="PTHR44019:SF8">
    <property type="entry name" value="POC1 CENTRIOLAR PROTEIN HOMOLOG"/>
    <property type="match status" value="1"/>
</dbReference>
<dbReference type="InterPro" id="IPR036322">
    <property type="entry name" value="WD40_repeat_dom_sf"/>
</dbReference>
<evidence type="ECO:0000313" key="7">
    <source>
        <dbReference type="Proteomes" id="UP000549394"/>
    </source>
</evidence>
<dbReference type="SUPFAM" id="SSF50978">
    <property type="entry name" value="WD40 repeat-like"/>
    <property type="match status" value="1"/>
</dbReference>